<sequence>MGSNFIDDESFEEKRIELEKKKQKKLEKQLRLKQKEEIIQELQKIREDKNINNHSFDICLKNSNKFPKGTLKWAFEFLSSNEKSEFEEVRKVYLERARLWHPDKNNVTNQEAMQYLNEAWQIVKKSK</sequence>
<feature type="domain" description="J" evidence="2">
    <location>
        <begin position="73"/>
        <end position="127"/>
    </location>
</feature>
<dbReference type="Pfam" id="PF00226">
    <property type="entry name" value="DnaJ"/>
    <property type="match status" value="1"/>
</dbReference>
<evidence type="ECO:0000256" key="1">
    <source>
        <dbReference type="SAM" id="Coils"/>
    </source>
</evidence>
<dbReference type="CDD" id="cd06257">
    <property type="entry name" value="DnaJ"/>
    <property type="match status" value="1"/>
</dbReference>
<accession>A0A833N7Q6</accession>
<dbReference type="Proteomes" id="UP000442694">
    <property type="component" value="Unassembled WGS sequence"/>
</dbReference>
<dbReference type="AlphaFoldDB" id="A0A833N7Q6"/>
<dbReference type="InterPro" id="IPR036869">
    <property type="entry name" value="J_dom_sf"/>
</dbReference>
<dbReference type="Gene3D" id="1.10.287.110">
    <property type="entry name" value="DnaJ domain"/>
    <property type="match status" value="1"/>
</dbReference>
<proteinExistence type="predicted"/>
<dbReference type="EMBL" id="WFLN01000004">
    <property type="protein sequence ID" value="KAB8033236.1"/>
    <property type="molecule type" value="Genomic_DNA"/>
</dbReference>
<dbReference type="RefSeq" id="WP_152211324.1">
    <property type="nucleotide sequence ID" value="NZ_WFLN01000004.1"/>
</dbReference>
<reference evidence="3 4" key="1">
    <citation type="submission" date="2019-10" db="EMBL/GenBank/DDBJ databases">
        <title>New genus of Silvanigrellaceae.</title>
        <authorList>
            <person name="Pitt A."/>
            <person name="Hahn M.W."/>
        </authorList>
    </citation>
    <scope>NUCLEOTIDE SEQUENCE [LARGE SCALE GENOMIC DNA]</scope>
    <source>
        <strain evidence="3 4">33A1-SZDP</strain>
    </source>
</reference>
<gene>
    <name evidence="3" type="ORF">GCL57_00645</name>
</gene>
<keyword evidence="4" id="KW-1185">Reference proteome</keyword>
<name>A0A833N7Q6_9BACT</name>
<evidence type="ECO:0000313" key="3">
    <source>
        <dbReference type="EMBL" id="KAB8033236.1"/>
    </source>
</evidence>
<organism evidence="3 4">
    <name type="scientific">Fluviispira multicolorata</name>
    <dbReference type="NCBI Taxonomy" id="2654512"/>
    <lineage>
        <taxon>Bacteria</taxon>
        <taxon>Pseudomonadati</taxon>
        <taxon>Bdellovibrionota</taxon>
        <taxon>Oligoflexia</taxon>
        <taxon>Silvanigrellales</taxon>
        <taxon>Silvanigrellaceae</taxon>
        <taxon>Fluviispira</taxon>
    </lineage>
</organism>
<dbReference type="InterPro" id="IPR001623">
    <property type="entry name" value="DnaJ_domain"/>
</dbReference>
<dbReference type="PROSITE" id="PS50076">
    <property type="entry name" value="DNAJ_2"/>
    <property type="match status" value="1"/>
</dbReference>
<comment type="caution">
    <text evidence="3">The sequence shown here is derived from an EMBL/GenBank/DDBJ whole genome shotgun (WGS) entry which is preliminary data.</text>
</comment>
<protein>
    <submittedName>
        <fullName evidence="3">DnaJ domain-containing protein</fullName>
    </submittedName>
</protein>
<evidence type="ECO:0000313" key="4">
    <source>
        <dbReference type="Proteomes" id="UP000442694"/>
    </source>
</evidence>
<dbReference type="SUPFAM" id="SSF46565">
    <property type="entry name" value="Chaperone J-domain"/>
    <property type="match status" value="1"/>
</dbReference>
<feature type="coiled-coil region" evidence="1">
    <location>
        <begin position="16"/>
        <end position="52"/>
    </location>
</feature>
<keyword evidence="1" id="KW-0175">Coiled coil</keyword>
<evidence type="ECO:0000259" key="2">
    <source>
        <dbReference type="PROSITE" id="PS50076"/>
    </source>
</evidence>